<dbReference type="GO" id="GO:0005737">
    <property type="term" value="C:cytoplasm"/>
    <property type="evidence" value="ECO:0007669"/>
    <property type="project" value="TreeGrafter"/>
</dbReference>
<comment type="caution">
    <text evidence="3">The sequence shown here is derived from an EMBL/GenBank/DDBJ whole genome shotgun (WGS) entry which is preliminary data.</text>
</comment>
<dbReference type="GO" id="GO:0006309">
    <property type="term" value="P:apoptotic DNA fragmentation"/>
    <property type="evidence" value="ECO:0007669"/>
    <property type="project" value="TreeGrafter"/>
</dbReference>
<reference evidence="3 4" key="1">
    <citation type="journal article" date="2018" name="Gigascience">
        <title>Genomes of trombidid mites reveal novel predicted allergens and laterally-transferred genes associated with secondary metabolism.</title>
        <authorList>
            <person name="Dong X."/>
            <person name="Chaisiri K."/>
            <person name="Xia D."/>
            <person name="Armstrong S.D."/>
            <person name="Fang Y."/>
            <person name="Donnelly M.J."/>
            <person name="Kadowaki T."/>
            <person name="McGarry J.W."/>
            <person name="Darby A.C."/>
            <person name="Makepeace B.L."/>
        </authorList>
    </citation>
    <scope>NUCLEOTIDE SEQUENCE [LARGE SCALE GENOMIC DNA]</scope>
    <source>
        <strain evidence="3">UoL-UT</strain>
    </source>
</reference>
<dbReference type="OrthoDB" id="2392202at2759"/>
<sequence>RVGFAPLRVTSLAKQHVKKQEKVLSQFRGAELYLVIGTSVSEEGIDVPQCNLVCRYNPATTYTDYVQINGRARDLEADYVLFL</sequence>
<evidence type="ECO:0000313" key="4">
    <source>
        <dbReference type="Proteomes" id="UP000288716"/>
    </source>
</evidence>
<dbReference type="VEuPathDB" id="VectorBase:LDEU012986"/>
<dbReference type="Pfam" id="PF00271">
    <property type="entry name" value="Helicase_C"/>
    <property type="match status" value="1"/>
</dbReference>
<feature type="non-terminal residue" evidence="3">
    <location>
        <position position="83"/>
    </location>
</feature>
<feature type="non-terminal residue" evidence="3">
    <location>
        <position position="1"/>
    </location>
</feature>
<keyword evidence="1" id="KW-0378">Hydrolase</keyword>
<dbReference type="InterPro" id="IPR027417">
    <property type="entry name" value="P-loop_NTPase"/>
</dbReference>
<dbReference type="GO" id="GO:0031054">
    <property type="term" value="P:pre-miRNA processing"/>
    <property type="evidence" value="ECO:0007669"/>
    <property type="project" value="TreeGrafter"/>
</dbReference>
<dbReference type="GO" id="GO:0004530">
    <property type="term" value="F:deoxyribonuclease I activity"/>
    <property type="evidence" value="ECO:0007669"/>
    <property type="project" value="TreeGrafter"/>
</dbReference>
<dbReference type="PANTHER" id="PTHR14950:SF37">
    <property type="entry name" value="ENDORIBONUCLEASE DICER"/>
    <property type="match status" value="1"/>
</dbReference>
<gene>
    <name evidence="3" type="ORF">B4U80_03352</name>
</gene>
<protein>
    <submittedName>
        <fullName evidence="3">Dcr-1-like protein</fullName>
    </submittedName>
</protein>
<evidence type="ECO:0000313" key="3">
    <source>
        <dbReference type="EMBL" id="RWS19054.1"/>
    </source>
</evidence>
<dbReference type="GO" id="GO:0030422">
    <property type="term" value="P:siRNA processing"/>
    <property type="evidence" value="ECO:0007669"/>
    <property type="project" value="TreeGrafter"/>
</dbReference>
<dbReference type="Gene3D" id="3.40.50.300">
    <property type="entry name" value="P-loop containing nucleotide triphosphate hydrolases"/>
    <property type="match status" value="1"/>
</dbReference>
<dbReference type="AlphaFoldDB" id="A0A443RV00"/>
<accession>A0A443RV00</accession>
<dbReference type="GO" id="GO:0003723">
    <property type="term" value="F:RNA binding"/>
    <property type="evidence" value="ECO:0007669"/>
    <property type="project" value="TreeGrafter"/>
</dbReference>
<name>A0A443RV00_9ACAR</name>
<dbReference type="PANTHER" id="PTHR14950">
    <property type="entry name" value="DICER-RELATED"/>
    <property type="match status" value="1"/>
</dbReference>
<evidence type="ECO:0000259" key="2">
    <source>
        <dbReference type="PROSITE" id="PS51194"/>
    </source>
</evidence>
<dbReference type="EMBL" id="NCKV01030796">
    <property type="protein sequence ID" value="RWS19054.1"/>
    <property type="molecule type" value="Genomic_DNA"/>
</dbReference>
<keyword evidence="4" id="KW-1185">Reference proteome</keyword>
<dbReference type="PROSITE" id="PS51194">
    <property type="entry name" value="HELICASE_CTER"/>
    <property type="match status" value="1"/>
</dbReference>
<dbReference type="STRING" id="299467.A0A443RV00"/>
<dbReference type="GO" id="GO:0004525">
    <property type="term" value="F:ribonuclease III activity"/>
    <property type="evidence" value="ECO:0007669"/>
    <property type="project" value="TreeGrafter"/>
</dbReference>
<dbReference type="GO" id="GO:0005634">
    <property type="term" value="C:nucleus"/>
    <property type="evidence" value="ECO:0007669"/>
    <property type="project" value="TreeGrafter"/>
</dbReference>
<feature type="domain" description="Helicase C-terminal" evidence="2">
    <location>
        <begin position="1"/>
        <end position="83"/>
    </location>
</feature>
<proteinExistence type="predicted"/>
<dbReference type="InterPro" id="IPR001650">
    <property type="entry name" value="Helicase_C-like"/>
</dbReference>
<organism evidence="3 4">
    <name type="scientific">Leptotrombidium deliense</name>
    <dbReference type="NCBI Taxonomy" id="299467"/>
    <lineage>
        <taxon>Eukaryota</taxon>
        <taxon>Metazoa</taxon>
        <taxon>Ecdysozoa</taxon>
        <taxon>Arthropoda</taxon>
        <taxon>Chelicerata</taxon>
        <taxon>Arachnida</taxon>
        <taxon>Acari</taxon>
        <taxon>Acariformes</taxon>
        <taxon>Trombidiformes</taxon>
        <taxon>Prostigmata</taxon>
        <taxon>Anystina</taxon>
        <taxon>Parasitengona</taxon>
        <taxon>Trombiculoidea</taxon>
        <taxon>Trombiculidae</taxon>
        <taxon>Leptotrombidium</taxon>
    </lineage>
</organism>
<dbReference type="SUPFAM" id="SSF52540">
    <property type="entry name" value="P-loop containing nucleoside triphosphate hydrolases"/>
    <property type="match status" value="1"/>
</dbReference>
<evidence type="ECO:0000256" key="1">
    <source>
        <dbReference type="ARBA" id="ARBA00022801"/>
    </source>
</evidence>
<dbReference type="Proteomes" id="UP000288716">
    <property type="component" value="Unassembled WGS sequence"/>
</dbReference>